<evidence type="ECO:0000313" key="3">
    <source>
        <dbReference type="Proteomes" id="UP000002274"/>
    </source>
</evidence>
<sequence length="54" mass="5593">MLAQALLTSRSIENNSAASSLEQDSDSSDSYDSIAGTSCFDIAATDSGNSVYQP</sequence>
<protein>
    <submittedName>
        <fullName evidence="2">Uncharacterized protein</fullName>
    </submittedName>
</protein>
<evidence type="ECO:0000313" key="2">
    <source>
        <dbReference type="EMBL" id="ABM78902.1"/>
    </source>
</evidence>
<accession>A2CBP2</accession>
<dbReference type="RefSeq" id="WP_011826776.1">
    <property type="nucleotide sequence ID" value="NC_008820.1"/>
</dbReference>
<reference evidence="2 3" key="1">
    <citation type="journal article" date="2007" name="PLoS Genet.">
        <title>Patterns and implications of gene gain and loss in the evolution of Prochlorococcus.</title>
        <authorList>
            <person name="Kettler G.C."/>
            <person name="Martiny A.C."/>
            <person name="Huang K."/>
            <person name="Zucker J."/>
            <person name="Coleman M.L."/>
            <person name="Rodrigue S."/>
            <person name="Chen F."/>
            <person name="Lapidus A."/>
            <person name="Ferriera S."/>
            <person name="Johnson J."/>
            <person name="Steglich C."/>
            <person name="Church G.M."/>
            <person name="Richardson P."/>
            <person name="Chisholm S.W."/>
        </authorList>
    </citation>
    <scope>NUCLEOTIDE SEQUENCE [LARGE SCALE GENOMIC DNA]</scope>
    <source>
        <strain evidence="2 3">MIT 9303</strain>
    </source>
</reference>
<gene>
    <name evidence="2" type="ordered locus">P9303_21671</name>
</gene>
<dbReference type="EMBL" id="CP000554">
    <property type="protein sequence ID" value="ABM78902.1"/>
    <property type="molecule type" value="Genomic_DNA"/>
</dbReference>
<evidence type="ECO:0000256" key="1">
    <source>
        <dbReference type="SAM" id="MobiDB-lite"/>
    </source>
</evidence>
<feature type="region of interest" description="Disordered" evidence="1">
    <location>
        <begin position="13"/>
        <end position="32"/>
    </location>
</feature>
<proteinExistence type="predicted"/>
<dbReference type="AlphaFoldDB" id="A2CBP2"/>
<dbReference type="HOGENOM" id="CLU_3046827_0_0_3"/>
<dbReference type="Proteomes" id="UP000002274">
    <property type="component" value="Chromosome"/>
</dbReference>
<organism evidence="2 3">
    <name type="scientific">Prochlorococcus marinus (strain MIT 9303)</name>
    <dbReference type="NCBI Taxonomy" id="59922"/>
    <lineage>
        <taxon>Bacteria</taxon>
        <taxon>Bacillati</taxon>
        <taxon>Cyanobacteriota</taxon>
        <taxon>Cyanophyceae</taxon>
        <taxon>Synechococcales</taxon>
        <taxon>Prochlorococcaceae</taxon>
        <taxon>Prochlorococcus</taxon>
    </lineage>
</organism>
<name>A2CBP2_PROM3</name>
<dbReference type="STRING" id="59922.P9303_21671"/>
<dbReference type="KEGG" id="pmf:P9303_21671"/>